<name>A0A7W4QF24_9GAMM</name>
<dbReference type="PANTHER" id="PTHR13887:SF41">
    <property type="entry name" value="THIOREDOXIN SUPERFAMILY PROTEIN"/>
    <property type="match status" value="1"/>
</dbReference>
<sequence length="220" mass="24939">MSRALRIDVAFDFICPWCLIGKRQLELAMTQLQQTLPHQVVSVDWQGVQLLPHLPVGGEPFREFYQRRLGSESAVQMRQMQVQEAAEAVGLQIKFERISRMPNTADAHRLLRHASGLGSPQQRDYLLERLFAAHFLYGEDLGNSNTLLSIAETCGYPRENMARALYRDGRPFQSPDVNASSVPQFVFDEQLQLTGAQPAELLLRGMYEALSVPQRRSLLV</sequence>
<dbReference type="Proteomes" id="UP000542720">
    <property type="component" value="Unassembled WGS sequence"/>
</dbReference>
<dbReference type="InterPro" id="IPR001853">
    <property type="entry name" value="DSBA-like_thioredoxin_dom"/>
</dbReference>
<dbReference type="AlphaFoldDB" id="A0A7W4QF24"/>
<protein>
    <submittedName>
        <fullName evidence="2">DsbA family oxidoreductase</fullName>
    </submittedName>
</protein>
<organism evidence="2 3">
    <name type="scientific">Aquipseudomonas ullengensis</name>
    <dbReference type="NCBI Taxonomy" id="2759166"/>
    <lineage>
        <taxon>Bacteria</taxon>
        <taxon>Pseudomonadati</taxon>
        <taxon>Pseudomonadota</taxon>
        <taxon>Gammaproteobacteria</taxon>
        <taxon>Pseudomonadales</taxon>
        <taxon>Pseudomonadaceae</taxon>
        <taxon>Aquipseudomonas</taxon>
    </lineage>
</organism>
<evidence type="ECO:0000259" key="1">
    <source>
        <dbReference type="Pfam" id="PF01323"/>
    </source>
</evidence>
<gene>
    <name evidence="2" type="ORF">H3H51_14250</name>
</gene>
<dbReference type="EMBL" id="JACJUD010000004">
    <property type="protein sequence ID" value="MBB2496188.1"/>
    <property type="molecule type" value="Genomic_DNA"/>
</dbReference>
<comment type="caution">
    <text evidence="2">The sequence shown here is derived from an EMBL/GenBank/DDBJ whole genome shotgun (WGS) entry which is preliminary data.</text>
</comment>
<dbReference type="SUPFAM" id="SSF52833">
    <property type="entry name" value="Thioredoxin-like"/>
    <property type="match status" value="1"/>
</dbReference>
<dbReference type="RefSeq" id="WP_183089713.1">
    <property type="nucleotide sequence ID" value="NZ_JACJUD010000004.1"/>
</dbReference>
<proteinExistence type="predicted"/>
<dbReference type="PANTHER" id="PTHR13887">
    <property type="entry name" value="GLUTATHIONE S-TRANSFERASE KAPPA"/>
    <property type="match status" value="1"/>
</dbReference>
<evidence type="ECO:0000313" key="2">
    <source>
        <dbReference type="EMBL" id="MBB2496188.1"/>
    </source>
</evidence>
<dbReference type="CDD" id="cd03024">
    <property type="entry name" value="DsbA_FrnE"/>
    <property type="match status" value="1"/>
</dbReference>
<dbReference type="InterPro" id="IPR036249">
    <property type="entry name" value="Thioredoxin-like_sf"/>
</dbReference>
<evidence type="ECO:0000313" key="3">
    <source>
        <dbReference type="Proteomes" id="UP000542720"/>
    </source>
</evidence>
<reference evidence="2 3" key="1">
    <citation type="submission" date="2020-08" db="EMBL/GenBank/DDBJ databases">
        <authorList>
            <person name="Kim C.M."/>
        </authorList>
    </citation>
    <scope>NUCLEOTIDE SEQUENCE [LARGE SCALE GENOMIC DNA]</scope>
    <source>
        <strain evidence="2 3">UL070</strain>
    </source>
</reference>
<accession>A0A7W4QF24</accession>
<dbReference type="Gene3D" id="3.40.30.10">
    <property type="entry name" value="Glutaredoxin"/>
    <property type="match status" value="1"/>
</dbReference>
<dbReference type="GO" id="GO:0016491">
    <property type="term" value="F:oxidoreductase activity"/>
    <property type="evidence" value="ECO:0007669"/>
    <property type="project" value="InterPro"/>
</dbReference>
<dbReference type="Pfam" id="PF01323">
    <property type="entry name" value="DSBA"/>
    <property type="match status" value="1"/>
</dbReference>
<feature type="domain" description="DSBA-like thioredoxin" evidence="1">
    <location>
        <begin position="7"/>
        <end position="165"/>
    </location>
</feature>
<keyword evidence="3" id="KW-1185">Reference proteome</keyword>